<keyword evidence="4 13" id="KW-0560">Oxidoreductase</keyword>
<dbReference type="Proteomes" id="UP000275461">
    <property type="component" value="Unassembled WGS sequence"/>
</dbReference>
<evidence type="ECO:0000256" key="14">
    <source>
        <dbReference type="PIRSR" id="PIRSR000114-1"/>
    </source>
</evidence>
<feature type="binding site" evidence="13">
    <location>
        <position position="107"/>
    </location>
    <ligand>
        <name>NADPH</name>
        <dbReference type="ChEBI" id="CHEBI:57783"/>
    </ligand>
</feature>
<evidence type="ECO:0000256" key="3">
    <source>
        <dbReference type="ARBA" id="ARBA00022857"/>
    </source>
</evidence>
<feature type="binding site" evidence="16">
    <location>
        <position position="255"/>
    </location>
    <ligand>
        <name>NAD(+)</name>
        <dbReference type="ChEBI" id="CHEBI:57540"/>
    </ligand>
</feature>
<feature type="binding site" evidence="13">
    <location>
        <position position="255"/>
    </location>
    <ligand>
        <name>sn-glycerol 3-phosphate</name>
        <dbReference type="ChEBI" id="CHEBI:57597"/>
    </ligand>
</feature>
<feature type="binding site" evidence="13">
    <location>
        <position position="140"/>
    </location>
    <ligand>
        <name>NADPH</name>
        <dbReference type="ChEBI" id="CHEBI:57783"/>
    </ligand>
</feature>
<comment type="catalytic activity">
    <reaction evidence="13">
        <text>sn-glycerol 3-phosphate + NAD(+) = dihydroxyacetone phosphate + NADH + H(+)</text>
        <dbReference type="Rhea" id="RHEA:11092"/>
        <dbReference type="ChEBI" id="CHEBI:15378"/>
        <dbReference type="ChEBI" id="CHEBI:57540"/>
        <dbReference type="ChEBI" id="CHEBI:57597"/>
        <dbReference type="ChEBI" id="CHEBI:57642"/>
        <dbReference type="ChEBI" id="CHEBI:57945"/>
        <dbReference type="EC" id="1.1.1.94"/>
    </reaction>
</comment>
<dbReference type="InterPro" id="IPR011128">
    <property type="entry name" value="G3P_DH_NAD-dep_N"/>
</dbReference>
<dbReference type="PANTHER" id="PTHR11728:SF1">
    <property type="entry name" value="GLYCEROL-3-PHOSPHATE DEHYDROGENASE [NAD(+)] 2, CHLOROPLASTIC"/>
    <property type="match status" value="1"/>
</dbReference>
<feature type="binding site" evidence="13">
    <location>
        <position position="33"/>
    </location>
    <ligand>
        <name>NADPH</name>
        <dbReference type="ChEBI" id="CHEBI:57783"/>
    </ligand>
</feature>
<keyword evidence="7 13" id="KW-0594">Phospholipid biosynthesis</keyword>
<dbReference type="InterPro" id="IPR006109">
    <property type="entry name" value="G3P_DH_NAD-dep_C"/>
</dbReference>
<dbReference type="UniPathway" id="UPA00940"/>
<feature type="binding site" evidence="13">
    <location>
        <position position="254"/>
    </location>
    <ligand>
        <name>sn-glycerol 3-phosphate</name>
        <dbReference type="ChEBI" id="CHEBI:57597"/>
    </ligand>
</feature>
<dbReference type="FunFam" id="3.40.50.720:FF:000019">
    <property type="entry name" value="Glycerol-3-phosphate dehydrogenase [NAD(P)+]"/>
    <property type="match status" value="1"/>
</dbReference>
<comment type="pathway">
    <text evidence="13">Membrane lipid metabolism; glycerophospholipid metabolism.</text>
</comment>
<dbReference type="PIRSF" id="PIRSF000114">
    <property type="entry name" value="Glycerol-3-P_dh"/>
    <property type="match status" value="1"/>
</dbReference>
<dbReference type="GO" id="GO:0051287">
    <property type="term" value="F:NAD binding"/>
    <property type="evidence" value="ECO:0007669"/>
    <property type="project" value="InterPro"/>
</dbReference>
<dbReference type="SUPFAM" id="SSF51735">
    <property type="entry name" value="NAD(P)-binding Rossmann-fold domains"/>
    <property type="match status" value="1"/>
</dbReference>
<dbReference type="InterPro" id="IPR013328">
    <property type="entry name" value="6PGD_dom2"/>
</dbReference>
<feature type="binding site" evidence="15">
    <location>
        <position position="107"/>
    </location>
    <ligand>
        <name>substrate</name>
    </ligand>
</feature>
<dbReference type="InterPro" id="IPR008927">
    <property type="entry name" value="6-PGluconate_DH-like_C_sf"/>
</dbReference>
<evidence type="ECO:0000256" key="17">
    <source>
        <dbReference type="RuleBase" id="RU000437"/>
    </source>
</evidence>
<evidence type="ECO:0000256" key="10">
    <source>
        <dbReference type="ARBA" id="ARBA00066687"/>
    </source>
</evidence>
<keyword evidence="3 13" id="KW-0521">NADP</keyword>
<dbReference type="InterPro" id="IPR006168">
    <property type="entry name" value="G3P_DH_NAD-dep"/>
</dbReference>
<keyword evidence="6 13" id="KW-0443">Lipid metabolism</keyword>
<dbReference type="SUPFAM" id="SSF48179">
    <property type="entry name" value="6-phosphogluconate dehydrogenase C-terminal domain-like"/>
    <property type="match status" value="1"/>
</dbReference>
<evidence type="ECO:0000256" key="12">
    <source>
        <dbReference type="ARBA" id="ARBA00080511"/>
    </source>
</evidence>
<dbReference type="RefSeq" id="WP_121442582.1">
    <property type="nucleotide sequence ID" value="NZ_RCDA01000003.1"/>
</dbReference>
<dbReference type="Gene3D" id="1.10.1040.10">
    <property type="entry name" value="N-(1-d-carboxylethyl)-l-norvaline Dehydrogenase, domain 2"/>
    <property type="match status" value="1"/>
</dbReference>
<evidence type="ECO:0000256" key="13">
    <source>
        <dbReference type="HAMAP-Rule" id="MF_00394"/>
    </source>
</evidence>
<feature type="active site" description="Proton acceptor" evidence="13 14">
    <location>
        <position position="191"/>
    </location>
</feature>
<feature type="binding site" evidence="13">
    <location>
        <position position="244"/>
    </location>
    <ligand>
        <name>sn-glycerol 3-phosphate</name>
        <dbReference type="ChEBI" id="CHEBI:57597"/>
    </ligand>
</feature>
<dbReference type="GO" id="GO:0005975">
    <property type="term" value="P:carbohydrate metabolic process"/>
    <property type="evidence" value="ECO:0007669"/>
    <property type="project" value="InterPro"/>
</dbReference>
<sequence>MSRPLGIIGAGAWGTALAIAAGHAGQPVRLWGRDATNLAAMARDRVNRRNLPDCPLPDPVQPEPDLNTLLAACDDLMLVVPSRAFEDTLRTLAPSLRPEHRIAWATKGLDAASGGLLSQVAERVLSPLPPLAVLSGPSFAGEVGRGLPTAVTVAAKDSRFADDLAAAFRYERFRVYVSTDLVGVQLGGAVKNVLAIATGVADGLGFGANARAALITRGLAETRRLGEALGAEPDTLTGLAGMGDLILTCTDDQSRNRRLGLALGRGEELEAAINAIGTVEGVRTAEELHRLAVRHGVEMPICEQAYLRLTGRISTREAVENLLLRPGGRQEQ</sequence>
<evidence type="ECO:0000256" key="7">
    <source>
        <dbReference type="ARBA" id="ARBA00023209"/>
    </source>
</evidence>
<dbReference type="PANTHER" id="PTHR11728">
    <property type="entry name" value="GLYCEROL-3-PHOSPHATE DEHYDROGENASE"/>
    <property type="match status" value="1"/>
</dbReference>
<organism evidence="20 21">
    <name type="scientific">Alkalispirillum mobile</name>
    <dbReference type="NCBI Taxonomy" id="85925"/>
    <lineage>
        <taxon>Bacteria</taxon>
        <taxon>Pseudomonadati</taxon>
        <taxon>Pseudomonadota</taxon>
        <taxon>Gammaproteobacteria</taxon>
        <taxon>Chromatiales</taxon>
        <taxon>Ectothiorhodospiraceae</taxon>
        <taxon>Alkalispirillum</taxon>
    </lineage>
</organism>
<evidence type="ECO:0000259" key="19">
    <source>
        <dbReference type="Pfam" id="PF07479"/>
    </source>
</evidence>
<feature type="binding site" evidence="13">
    <location>
        <position position="256"/>
    </location>
    <ligand>
        <name>sn-glycerol 3-phosphate</name>
        <dbReference type="ChEBI" id="CHEBI:57597"/>
    </ligand>
</feature>
<comment type="similarity">
    <text evidence="1 13 17">Belongs to the NAD-dependent glycerol-3-phosphate dehydrogenase family.</text>
</comment>
<keyword evidence="2 13" id="KW-0444">Lipid biosynthesis</keyword>
<comment type="catalytic activity">
    <reaction evidence="9">
        <text>sn-glycerol 3-phosphate + NADP(+) = dihydroxyacetone phosphate + NADPH + H(+)</text>
        <dbReference type="Rhea" id="RHEA:11096"/>
        <dbReference type="ChEBI" id="CHEBI:15378"/>
        <dbReference type="ChEBI" id="CHEBI:57597"/>
        <dbReference type="ChEBI" id="CHEBI:57642"/>
        <dbReference type="ChEBI" id="CHEBI:57783"/>
        <dbReference type="ChEBI" id="CHEBI:58349"/>
        <dbReference type="EC" id="1.1.1.94"/>
    </reaction>
    <physiologicalReaction direction="right-to-left" evidence="9">
        <dbReference type="Rhea" id="RHEA:11098"/>
    </physiologicalReaction>
</comment>
<dbReference type="EC" id="1.1.1.94" evidence="10 13"/>
<reference evidence="20 21" key="1">
    <citation type="submission" date="2018-10" db="EMBL/GenBank/DDBJ databases">
        <title>Genomic Encyclopedia of Type Strains, Phase IV (KMG-IV): sequencing the most valuable type-strain genomes for metagenomic binning, comparative biology and taxonomic classification.</title>
        <authorList>
            <person name="Goeker M."/>
        </authorList>
    </citation>
    <scope>NUCLEOTIDE SEQUENCE [LARGE SCALE GENOMIC DNA]</scope>
    <source>
        <strain evidence="20 21">DSM 12769</strain>
    </source>
</reference>
<feature type="binding site" evidence="16">
    <location>
        <position position="140"/>
    </location>
    <ligand>
        <name>NAD(+)</name>
        <dbReference type="ChEBI" id="CHEBI:57540"/>
    </ligand>
</feature>
<evidence type="ECO:0000256" key="2">
    <source>
        <dbReference type="ARBA" id="ARBA00022516"/>
    </source>
</evidence>
<comment type="caution">
    <text evidence="20">The sequence shown here is derived from an EMBL/GenBank/DDBJ whole genome shotgun (WGS) entry which is preliminary data.</text>
</comment>
<evidence type="ECO:0000256" key="11">
    <source>
        <dbReference type="ARBA" id="ARBA00069372"/>
    </source>
</evidence>
<comment type="subcellular location">
    <subcellularLocation>
        <location evidence="13">Cytoplasm</location>
    </subcellularLocation>
</comment>
<dbReference type="AlphaFoldDB" id="A0A498BXQ4"/>
<keyword evidence="13" id="KW-0547">Nucleotide-binding</keyword>
<protein>
    <recommendedName>
        <fullName evidence="11 13">Glycerol-3-phosphate dehydrogenase [NAD(P)+]</fullName>
        <ecNumber evidence="10 13">1.1.1.94</ecNumber>
    </recommendedName>
    <alternativeName>
        <fullName evidence="13">NAD(P)(+)-dependent glycerol-3-phosphate dehydrogenase</fullName>
    </alternativeName>
    <alternativeName>
        <fullName evidence="12 13">NAD(P)H-dependent dihydroxyacetone-phosphate reductase</fullName>
    </alternativeName>
</protein>
<evidence type="ECO:0000313" key="20">
    <source>
        <dbReference type="EMBL" id="RLK48175.1"/>
    </source>
</evidence>
<proteinExistence type="inferred from homology"/>
<dbReference type="HAMAP" id="MF_00394">
    <property type="entry name" value="NAD_Glyc3P_dehydrog"/>
    <property type="match status" value="1"/>
</dbReference>
<keyword evidence="13" id="KW-0963">Cytoplasm</keyword>
<gene>
    <name evidence="13" type="primary">gpsA</name>
    <name evidence="20" type="ORF">DFR31_2052</name>
</gene>
<evidence type="ECO:0000256" key="1">
    <source>
        <dbReference type="ARBA" id="ARBA00011009"/>
    </source>
</evidence>
<dbReference type="GO" id="GO:0141153">
    <property type="term" value="F:glycerol-3-phosphate dehydrogenase (NADP+) activity"/>
    <property type="evidence" value="ECO:0007669"/>
    <property type="project" value="RHEA"/>
</dbReference>
<evidence type="ECO:0000256" key="6">
    <source>
        <dbReference type="ARBA" id="ARBA00023098"/>
    </source>
</evidence>
<feature type="binding site" evidence="13">
    <location>
        <position position="255"/>
    </location>
    <ligand>
        <name>NADPH</name>
        <dbReference type="ChEBI" id="CHEBI:57783"/>
    </ligand>
</feature>
<dbReference type="GO" id="GO:0046474">
    <property type="term" value="P:glycerophospholipid biosynthetic process"/>
    <property type="evidence" value="ECO:0007669"/>
    <property type="project" value="TreeGrafter"/>
</dbReference>
<feature type="binding site" evidence="13">
    <location>
        <position position="280"/>
    </location>
    <ligand>
        <name>NADPH</name>
        <dbReference type="ChEBI" id="CHEBI:57783"/>
    </ligand>
</feature>
<evidence type="ECO:0000256" key="4">
    <source>
        <dbReference type="ARBA" id="ARBA00023002"/>
    </source>
</evidence>
<dbReference type="Pfam" id="PF01210">
    <property type="entry name" value="NAD_Gly3P_dh_N"/>
    <property type="match status" value="1"/>
</dbReference>
<dbReference type="Pfam" id="PF07479">
    <property type="entry name" value="NAD_Gly3P_dh_C"/>
    <property type="match status" value="1"/>
</dbReference>
<dbReference type="EMBL" id="RCDA01000003">
    <property type="protein sequence ID" value="RLK48175.1"/>
    <property type="molecule type" value="Genomic_DNA"/>
</dbReference>
<keyword evidence="21" id="KW-1185">Reference proteome</keyword>
<evidence type="ECO:0000256" key="8">
    <source>
        <dbReference type="ARBA" id="ARBA00023264"/>
    </source>
</evidence>
<evidence type="ECO:0000256" key="5">
    <source>
        <dbReference type="ARBA" id="ARBA00023027"/>
    </source>
</evidence>
<feature type="binding site" evidence="15">
    <location>
        <begin position="255"/>
        <end position="256"/>
    </location>
    <ligand>
        <name>substrate</name>
    </ligand>
</feature>
<dbReference type="PRINTS" id="PR00077">
    <property type="entry name" value="GPDHDRGNASE"/>
</dbReference>
<feature type="binding site" evidence="13">
    <location>
        <position position="191"/>
    </location>
    <ligand>
        <name>sn-glycerol 3-phosphate</name>
        <dbReference type="ChEBI" id="CHEBI:57597"/>
    </ligand>
</feature>
<dbReference type="PROSITE" id="PS00957">
    <property type="entry name" value="NAD_G3PDH"/>
    <property type="match status" value="1"/>
</dbReference>
<feature type="binding site" evidence="13">
    <location>
        <position position="138"/>
    </location>
    <ligand>
        <name>sn-glycerol 3-phosphate</name>
        <dbReference type="ChEBI" id="CHEBI:57597"/>
    </ligand>
</feature>
<evidence type="ECO:0000256" key="9">
    <source>
        <dbReference type="ARBA" id="ARBA00052716"/>
    </source>
</evidence>
<evidence type="ECO:0000256" key="15">
    <source>
        <dbReference type="PIRSR" id="PIRSR000114-2"/>
    </source>
</evidence>
<dbReference type="GO" id="GO:0046167">
    <property type="term" value="P:glycerol-3-phosphate biosynthetic process"/>
    <property type="evidence" value="ECO:0007669"/>
    <property type="project" value="UniProtKB-UniRule"/>
</dbReference>
<feature type="binding site" evidence="16">
    <location>
        <begin position="9"/>
        <end position="14"/>
    </location>
    <ligand>
        <name>NAD(+)</name>
        <dbReference type="ChEBI" id="CHEBI:57540"/>
    </ligand>
</feature>
<evidence type="ECO:0000259" key="18">
    <source>
        <dbReference type="Pfam" id="PF01210"/>
    </source>
</evidence>
<feature type="binding site" evidence="13">
    <location>
        <position position="13"/>
    </location>
    <ligand>
        <name>NADPH</name>
        <dbReference type="ChEBI" id="CHEBI:57783"/>
    </ligand>
</feature>
<keyword evidence="8 13" id="KW-1208">Phospholipid metabolism</keyword>
<accession>A0A498BXQ4</accession>
<dbReference type="GO" id="GO:0046168">
    <property type="term" value="P:glycerol-3-phosphate catabolic process"/>
    <property type="evidence" value="ECO:0007669"/>
    <property type="project" value="InterPro"/>
</dbReference>
<evidence type="ECO:0000313" key="21">
    <source>
        <dbReference type="Proteomes" id="UP000275461"/>
    </source>
</evidence>
<comment type="function">
    <text evidence="13">Catalyzes the reduction of the glycolytic intermediate dihydroxyacetone phosphate (DHAP) to sn-glycerol 3-phosphate (G3P), the key precursor for phospholipid synthesis.</text>
</comment>
<dbReference type="OrthoDB" id="9812273at2"/>
<evidence type="ECO:0000256" key="16">
    <source>
        <dbReference type="PIRSR" id="PIRSR000114-3"/>
    </source>
</evidence>
<feature type="binding site" evidence="13">
    <location>
        <position position="107"/>
    </location>
    <ligand>
        <name>sn-glycerol 3-phosphate</name>
        <dbReference type="ChEBI" id="CHEBI:57597"/>
    </ligand>
</feature>
<dbReference type="Gene3D" id="3.40.50.720">
    <property type="entry name" value="NAD(P)-binding Rossmann-like Domain"/>
    <property type="match status" value="1"/>
</dbReference>
<dbReference type="FunFam" id="1.10.1040.10:FF:000001">
    <property type="entry name" value="Glycerol-3-phosphate dehydrogenase [NAD(P)+]"/>
    <property type="match status" value="1"/>
</dbReference>
<feature type="binding site" evidence="13">
    <location>
        <position position="136"/>
    </location>
    <ligand>
        <name>sn-glycerol 3-phosphate</name>
        <dbReference type="ChEBI" id="CHEBI:57597"/>
    </ligand>
</feature>
<dbReference type="InterPro" id="IPR036291">
    <property type="entry name" value="NAD(P)-bd_dom_sf"/>
</dbReference>
<dbReference type="GO" id="GO:0141152">
    <property type="term" value="F:glycerol-3-phosphate dehydrogenase (NAD+) activity"/>
    <property type="evidence" value="ECO:0007669"/>
    <property type="project" value="RHEA"/>
</dbReference>
<dbReference type="NCBIfam" id="NF000942">
    <property type="entry name" value="PRK00094.1-4"/>
    <property type="match status" value="1"/>
</dbReference>
<comment type="caution">
    <text evidence="13">Lacks conserved residue(s) required for the propagation of feature annotation.</text>
</comment>
<name>A0A498BXQ4_9GAMM</name>
<feature type="domain" description="Glycerol-3-phosphate dehydrogenase NAD-dependent C-terminal" evidence="19">
    <location>
        <begin position="180"/>
        <end position="320"/>
    </location>
</feature>
<dbReference type="NCBIfam" id="NF000940">
    <property type="entry name" value="PRK00094.1-2"/>
    <property type="match status" value="1"/>
</dbReference>
<feature type="domain" description="Glycerol-3-phosphate dehydrogenase NAD-dependent N-terminal" evidence="18">
    <location>
        <begin position="6"/>
        <end position="160"/>
    </location>
</feature>
<keyword evidence="5 13" id="KW-0520">NAD</keyword>
<dbReference type="GO" id="GO:0005829">
    <property type="term" value="C:cytosol"/>
    <property type="evidence" value="ECO:0007669"/>
    <property type="project" value="TreeGrafter"/>
</dbReference>